<dbReference type="InterPro" id="IPR032710">
    <property type="entry name" value="NTF2-like_dom_sf"/>
</dbReference>
<sequence>MNQEAADVNAAIAAELQLLDPAVRASRSVAARLLDPEFVEVGASGRRWTYEEMIAALPGLDGGDAGGDGPRFEPSGMTGVVLAPGIVHLTYESGIDGRRARRSSLWRKQPGEAGPWEAGAAWRMYYHQATPVPGP</sequence>
<feature type="domain" description="DUF4440" evidence="1">
    <location>
        <begin position="13"/>
        <end position="112"/>
    </location>
</feature>
<evidence type="ECO:0000259" key="1">
    <source>
        <dbReference type="Pfam" id="PF14534"/>
    </source>
</evidence>
<keyword evidence="3" id="KW-1185">Reference proteome</keyword>
<protein>
    <submittedName>
        <fullName evidence="2">Nuclear transport factor 2 family protein</fullName>
    </submittedName>
</protein>
<dbReference type="EMBL" id="JAFEUF010000213">
    <property type="protein sequence ID" value="MBM7057646.1"/>
    <property type="molecule type" value="Genomic_DNA"/>
</dbReference>
<organism evidence="2 3">
    <name type="scientific">Streptomyces durocortorensis</name>
    <dbReference type="NCBI Taxonomy" id="2811104"/>
    <lineage>
        <taxon>Bacteria</taxon>
        <taxon>Bacillati</taxon>
        <taxon>Actinomycetota</taxon>
        <taxon>Actinomycetes</taxon>
        <taxon>Kitasatosporales</taxon>
        <taxon>Streptomycetaceae</taxon>
        <taxon>Streptomyces</taxon>
    </lineage>
</organism>
<dbReference type="Pfam" id="PF14534">
    <property type="entry name" value="DUF4440"/>
    <property type="match status" value="1"/>
</dbReference>
<comment type="caution">
    <text evidence="2">The sequence shown here is derived from an EMBL/GenBank/DDBJ whole genome shotgun (WGS) entry which is preliminary data.</text>
</comment>
<evidence type="ECO:0000313" key="2">
    <source>
        <dbReference type="EMBL" id="MBM7057646.1"/>
    </source>
</evidence>
<dbReference type="SUPFAM" id="SSF54427">
    <property type="entry name" value="NTF2-like"/>
    <property type="match status" value="1"/>
</dbReference>
<evidence type="ECO:0000313" key="3">
    <source>
        <dbReference type="Proteomes" id="UP000712045"/>
    </source>
</evidence>
<gene>
    <name evidence="2" type="ORF">JS521_28285</name>
</gene>
<accession>A0ABS2I366</accession>
<proteinExistence type="predicted"/>
<dbReference type="InterPro" id="IPR027843">
    <property type="entry name" value="DUF4440"/>
</dbReference>
<name>A0ABS2I366_9ACTN</name>
<dbReference type="RefSeq" id="WP_205085802.1">
    <property type="nucleotide sequence ID" value="NZ_JAFEUF010000213.1"/>
</dbReference>
<dbReference type="Proteomes" id="UP000712045">
    <property type="component" value="Unassembled WGS sequence"/>
</dbReference>
<dbReference type="Gene3D" id="3.10.450.50">
    <property type="match status" value="1"/>
</dbReference>
<reference evidence="2 3" key="1">
    <citation type="submission" date="2021-02" db="EMBL/GenBank/DDBJ databases">
        <title>Genome Streptomyces sp. RHZ10.</title>
        <authorList>
            <person name="Besaury L."/>
        </authorList>
    </citation>
    <scope>NUCLEOTIDE SEQUENCE [LARGE SCALE GENOMIC DNA]</scope>
    <source>
        <strain evidence="2 3">RHZ10</strain>
    </source>
</reference>